<name>A0AAX3XFX3_9CAUD</name>
<evidence type="ECO:0000313" key="2">
    <source>
        <dbReference type="Proteomes" id="UP001487040"/>
    </source>
</evidence>
<reference evidence="1 2" key="1">
    <citation type="submission" date="2023-05" db="EMBL/GenBank/DDBJ databases">
        <authorList>
            <person name="Wen Q.N."/>
        </authorList>
    </citation>
    <scope>NUCLEOTIDE SEQUENCE [LARGE SCALE GENOMIC DNA]</scope>
</reference>
<organism evidence="1 2">
    <name type="scientific">Lactobacillus phage LFP01</name>
    <dbReference type="NCBI Taxonomy" id="3051505"/>
    <lineage>
        <taxon>Viruses</taxon>
        <taxon>Duplodnaviria</taxon>
        <taxon>Heunggongvirae</taxon>
        <taxon>Uroviricota</taxon>
        <taxon>Caudoviricetes</taxon>
    </lineage>
</organism>
<dbReference type="EMBL" id="OR048821">
    <property type="protein sequence ID" value="WIU42478.1"/>
    <property type="molecule type" value="Genomic_DNA"/>
</dbReference>
<dbReference type="Proteomes" id="UP001487040">
    <property type="component" value="Segment"/>
</dbReference>
<evidence type="ECO:0000313" key="1">
    <source>
        <dbReference type="EMBL" id="WIU42478.1"/>
    </source>
</evidence>
<sequence length="146" mass="16401">MKKIINNKRYDTETAKQIAETGSWDQGVGPSDFNFWSETLYQKRTGEYFLFGEGGPLSKYSEPYETNGSQSGAKIIPLTLGQAKQWAEKAMDADEYEANFGPVEEDGSKHVMSLSVDESTYQIIKRLAAENNISMSQVIINWAKNN</sequence>
<proteinExistence type="predicted"/>
<gene>
    <name evidence="1" type="ORF">LFP01_00028</name>
</gene>
<keyword evidence="2" id="KW-1185">Reference proteome</keyword>
<protein>
    <submittedName>
        <fullName evidence="1">Uncharacterized protein</fullName>
    </submittedName>
</protein>
<accession>A0AAX3XFX3</accession>